<dbReference type="GO" id="GO:0000015">
    <property type="term" value="C:phosphopyruvate hydratase complex"/>
    <property type="evidence" value="ECO:0007669"/>
    <property type="project" value="InterPro"/>
</dbReference>
<evidence type="ECO:0000256" key="1">
    <source>
        <dbReference type="ARBA" id="ARBA00005031"/>
    </source>
</evidence>
<comment type="similarity">
    <text evidence="2">Belongs to the enolase family.</text>
</comment>
<sequence>MEMGCPCTLTWLTWLATLKSSCRPQPALNVISGDSHACNNLAMQGFMMLSKVSSCFLKCMGFGAVVSHNLKNIIKKKCGKDATSMDDEGGIAPNILESIERVLRAAESQN</sequence>
<evidence type="ECO:0000256" key="4">
    <source>
        <dbReference type="ARBA" id="ARBA00023152"/>
    </source>
</evidence>
<dbReference type="Gene3D" id="3.20.20.120">
    <property type="entry name" value="Enolase-like C-terminal domain"/>
    <property type="match status" value="1"/>
</dbReference>
<dbReference type="GO" id="GO:0006096">
    <property type="term" value="P:glycolytic process"/>
    <property type="evidence" value="ECO:0007669"/>
    <property type="project" value="UniProtKB-KW"/>
</dbReference>
<dbReference type="AlphaFoldDB" id="A0AAW0HN69"/>
<reference evidence="10 11" key="1">
    <citation type="journal article" date="2023" name="bioRxiv">
        <title>Conserved and derived expression patterns and positive selection on dental genes reveal complex evolutionary context of ever-growing rodent molars.</title>
        <authorList>
            <person name="Calamari Z.T."/>
            <person name="Song A."/>
            <person name="Cohen E."/>
            <person name="Akter M."/>
            <person name="Roy R.D."/>
            <person name="Hallikas O."/>
            <person name="Christensen M.M."/>
            <person name="Li P."/>
            <person name="Marangoni P."/>
            <person name="Jernvall J."/>
            <person name="Klein O.D."/>
        </authorList>
    </citation>
    <scope>NUCLEOTIDE SEQUENCE [LARGE SCALE GENOMIC DNA]</scope>
    <source>
        <strain evidence="10">V071</strain>
    </source>
</reference>
<dbReference type="SUPFAM" id="SSF51604">
    <property type="entry name" value="Enolase C-terminal domain-like"/>
    <property type="match status" value="1"/>
</dbReference>
<evidence type="ECO:0000256" key="5">
    <source>
        <dbReference type="ARBA" id="ARBA00023239"/>
    </source>
</evidence>
<evidence type="ECO:0000256" key="7">
    <source>
        <dbReference type="ARBA" id="ARBA00032132"/>
    </source>
</evidence>
<keyword evidence="4" id="KW-0324">Glycolysis</keyword>
<protein>
    <recommendedName>
        <fullName evidence="3">phosphopyruvate hydratase</fullName>
        <ecNumber evidence="3">4.2.1.11</ecNumber>
    </recommendedName>
    <alternativeName>
        <fullName evidence="6">2-phospho-D-glycerate hydro-lyase</fullName>
    </alternativeName>
    <alternativeName>
        <fullName evidence="7">2-phosphoglycerate dehydratase</fullName>
    </alternativeName>
</protein>
<comment type="pathway">
    <text evidence="1">Carbohydrate degradation; glycolysis; pyruvate from D-glyceraldehyde 3-phosphate: step 4/5.</text>
</comment>
<dbReference type="Proteomes" id="UP001488838">
    <property type="component" value="Unassembled WGS sequence"/>
</dbReference>
<accession>A0AAW0HN69</accession>
<dbReference type="EMBL" id="JBBHLL010000436">
    <property type="protein sequence ID" value="KAK7802995.1"/>
    <property type="molecule type" value="Genomic_DNA"/>
</dbReference>
<keyword evidence="8" id="KW-0732">Signal</keyword>
<dbReference type="InterPro" id="IPR036849">
    <property type="entry name" value="Enolase-like_C_sf"/>
</dbReference>
<feature type="signal peptide" evidence="8">
    <location>
        <begin position="1"/>
        <end position="24"/>
    </location>
</feature>
<gene>
    <name evidence="10" type="ORF">U0070_008562</name>
</gene>
<comment type="caution">
    <text evidence="10">The sequence shown here is derived from an EMBL/GenBank/DDBJ whole genome shotgun (WGS) entry which is preliminary data.</text>
</comment>
<evidence type="ECO:0000256" key="2">
    <source>
        <dbReference type="ARBA" id="ARBA00009604"/>
    </source>
</evidence>
<dbReference type="EC" id="4.2.1.11" evidence="3"/>
<dbReference type="InterPro" id="IPR020810">
    <property type="entry name" value="Enolase_C"/>
</dbReference>
<dbReference type="InterPro" id="IPR000941">
    <property type="entry name" value="Enolase"/>
</dbReference>
<dbReference type="PANTHER" id="PTHR11902:SF1">
    <property type="entry name" value="ENOLASE"/>
    <property type="match status" value="1"/>
</dbReference>
<feature type="chain" id="PRO_5044001744" description="phosphopyruvate hydratase" evidence="8">
    <location>
        <begin position="25"/>
        <end position="110"/>
    </location>
</feature>
<name>A0AAW0HN69_MYOGA</name>
<dbReference type="GO" id="GO:0004634">
    <property type="term" value="F:phosphopyruvate hydratase activity"/>
    <property type="evidence" value="ECO:0007669"/>
    <property type="project" value="UniProtKB-EC"/>
</dbReference>
<dbReference type="GO" id="GO:0000287">
    <property type="term" value="F:magnesium ion binding"/>
    <property type="evidence" value="ECO:0007669"/>
    <property type="project" value="InterPro"/>
</dbReference>
<evidence type="ECO:0000313" key="10">
    <source>
        <dbReference type="EMBL" id="KAK7802995.1"/>
    </source>
</evidence>
<evidence type="ECO:0000256" key="6">
    <source>
        <dbReference type="ARBA" id="ARBA00031125"/>
    </source>
</evidence>
<keyword evidence="11" id="KW-1185">Reference proteome</keyword>
<dbReference type="Pfam" id="PF00113">
    <property type="entry name" value="Enolase_C"/>
    <property type="match status" value="1"/>
</dbReference>
<evidence type="ECO:0000256" key="3">
    <source>
        <dbReference type="ARBA" id="ARBA00012058"/>
    </source>
</evidence>
<keyword evidence="5" id="KW-0456">Lyase</keyword>
<organism evidence="10 11">
    <name type="scientific">Myodes glareolus</name>
    <name type="common">Bank vole</name>
    <name type="synonym">Clethrionomys glareolus</name>
    <dbReference type="NCBI Taxonomy" id="447135"/>
    <lineage>
        <taxon>Eukaryota</taxon>
        <taxon>Metazoa</taxon>
        <taxon>Chordata</taxon>
        <taxon>Craniata</taxon>
        <taxon>Vertebrata</taxon>
        <taxon>Euteleostomi</taxon>
        <taxon>Mammalia</taxon>
        <taxon>Eutheria</taxon>
        <taxon>Euarchontoglires</taxon>
        <taxon>Glires</taxon>
        <taxon>Rodentia</taxon>
        <taxon>Myomorpha</taxon>
        <taxon>Muroidea</taxon>
        <taxon>Cricetidae</taxon>
        <taxon>Arvicolinae</taxon>
        <taxon>Myodes</taxon>
    </lineage>
</organism>
<proteinExistence type="inferred from homology"/>
<evidence type="ECO:0000256" key="8">
    <source>
        <dbReference type="SAM" id="SignalP"/>
    </source>
</evidence>
<feature type="domain" description="Enolase C-terminal TIM barrel" evidence="9">
    <location>
        <begin position="24"/>
        <end position="99"/>
    </location>
</feature>
<evidence type="ECO:0000259" key="9">
    <source>
        <dbReference type="Pfam" id="PF00113"/>
    </source>
</evidence>
<evidence type="ECO:0000313" key="11">
    <source>
        <dbReference type="Proteomes" id="UP001488838"/>
    </source>
</evidence>
<dbReference type="PANTHER" id="PTHR11902">
    <property type="entry name" value="ENOLASE"/>
    <property type="match status" value="1"/>
</dbReference>